<dbReference type="EMBL" id="CP019894">
    <property type="protein sequence ID" value="ARB04290.1"/>
    <property type="molecule type" value="Genomic_DNA"/>
</dbReference>
<evidence type="ECO:0000313" key="1">
    <source>
        <dbReference type="EMBL" id="ARB04290.1"/>
    </source>
</evidence>
<name>A0AAU8VEW1_NEILA</name>
<sequence>MPSEEVSDGIFCAGRQHRKIPHYIDVITKYYLVCGLVLRFVNLTCVKKMPLVDSYNIHIKEYRYIGDGYVLFFNPAYVRVSGADNGVFCRLCLFDGGIARLCGASA</sequence>
<organism evidence="1 2">
    <name type="scientific">Neisseria lactamica</name>
    <dbReference type="NCBI Taxonomy" id="486"/>
    <lineage>
        <taxon>Bacteria</taxon>
        <taxon>Pseudomonadati</taxon>
        <taxon>Pseudomonadota</taxon>
        <taxon>Betaproteobacteria</taxon>
        <taxon>Neisseriales</taxon>
        <taxon>Neisseriaceae</taxon>
        <taxon>Neisseria</taxon>
    </lineage>
</organism>
<dbReference type="RefSeq" id="WP_003709589.1">
    <property type="nucleotide sequence ID" value="NZ_CAUJPL010000018.1"/>
</dbReference>
<dbReference type="AlphaFoldDB" id="A0AAU8VEW1"/>
<reference evidence="1 2" key="1">
    <citation type="submission" date="2017-03" db="EMBL/GenBank/DDBJ databases">
        <title>N. lactamica Y92-1009 whole genome sequence.</title>
        <authorList>
            <person name="Pandey A.K."/>
            <person name="Read R.C."/>
        </authorList>
    </citation>
    <scope>NUCLEOTIDE SEQUENCE [LARGE SCALE GENOMIC DNA]</scope>
    <source>
        <strain evidence="1 2">Y92-1009</strain>
    </source>
</reference>
<dbReference type="Proteomes" id="UP000191249">
    <property type="component" value="Chromosome"/>
</dbReference>
<protein>
    <submittedName>
        <fullName evidence="1">Uncharacterized protein</fullName>
    </submittedName>
</protein>
<proteinExistence type="predicted"/>
<evidence type="ECO:0000313" key="2">
    <source>
        <dbReference type="Proteomes" id="UP000191249"/>
    </source>
</evidence>
<accession>A0AAU8VEW1</accession>
<gene>
    <name evidence="1" type="ORF">B2G52_04820</name>
</gene>